<dbReference type="EMBL" id="LSCQ01000040">
    <property type="protein sequence ID" value="KXB36588.1"/>
    <property type="molecule type" value="Genomic_DNA"/>
</dbReference>
<dbReference type="Gene3D" id="3.10.580.10">
    <property type="entry name" value="CBS-domain"/>
    <property type="match status" value="1"/>
</dbReference>
<dbReference type="PATRIC" id="fig|87541.4.peg.759"/>
<dbReference type="InterPro" id="IPR051257">
    <property type="entry name" value="Diverse_CBS-Domain"/>
</dbReference>
<dbReference type="Gene3D" id="1.10.10.10">
    <property type="entry name" value="Winged helix-like DNA-binding domain superfamily/Winged helix DNA-binding domain"/>
    <property type="match status" value="1"/>
</dbReference>
<sequence>MHFTDRQKEIIAIVKQYEPIPGDAIAKHFGLTKSTLRSDLAILTMTGILDARPKVGYFYTGLDFQPLLADQFRSMTVSDLMASPINISAKTTVYEAITTMFLYDNGSLYVTEDDSQRLLGLISRKDLLRSVATHGNPNEVAVALIMTRMPNIIVVTPQTPLLEAGQLLVDHRVDSLPVVNNLEDQQVLGKLTKTHLVDCFVRALVSEENL</sequence>
<name>A0A0X8F9G9_9LACT</name>
<dbReference type="PANTHER" id="PTHR43080">
    <property type="entry name" value="CBS DOMAIN-CONTAINING PROTEIN CBSX3, MITOCHONDRIAL"/>
    <property type="match status" value="1"/>
</dbReference>
<feature type="domain" description="CBS" evidence="3">
    <location>
        <begin position="146"/>
        <end position="207"/>
    </location>
</feature>
<reference evidence="4 5" key="1">
    <citation type="submission" date="2016-01" db="EMBL/GenBank/DDBJ databases">
        <authorList>
            <person name="Oliw E.H."/>
        </authorList>
    </citation>
    <scope>NUCLEOTIDE SEQUENCE [LARGE SCALE GENOMIC DNA]</scope>
    <source>
        <strain evidence="4 5">KA00635</strain>
    </source>
</reference>
<evidence type="ECO:0000256" key="2">
    <source>
        <dbReference type="PROSITE-ProRule" id="PRU00703"/>
    </source>
</evidence>
<dbReference type="InterPro" id="IPR036390">
    <property type="entry name" value="WH_DNA-bd_sf"/>
</dbReference>
<dbReference type="PROSITE" id="PS51371">
    <property type="entry name" value="CBS"/>
    <property type="match status" value="2"/>
</dbReference>
<dbReference type="InterPro" id="IPR046342">
    <property type="entry name" value="CBS_dom_sf"/>
</dbReference>
<dbReference type="InterPro" id="IPR013196">
    <property type="entry name" value="HTH_11"/>
</dbReference>
<dbReference type="PANTHER" id="PTHR43080:SF2">
    <property type="entry name" value="CBS DOMAIN-CONTAINING PROTEIN"/>
    <property type="match status" value="1"/>
</dbReference>
<evidence type="ECO:0000313" key="5">
    <source>
        <dbReference type="Proteomes" id="UP000070422"/>
    </source>
</evidence>
<dbReference type="SUPFAM" id="SSF46785">
    <property type="entry name" value="Winged helix' DNA-binding domain"/>
    <property type="match status" value="1"/>
</dbReference>
<dbReference type="InterPro" id="IPR016842">
    <property type="entry name" value="UCP026546_HTH-CBS"/>
</dbReference>
<gene>
    <name evidence="4" type="ORF">HMPREF3187_00764</name>
</gene>
<protein>
    <submittedName>
        <fullName evidence="4">Putative transcriptional repressor CcpN</fullName>
    </submittedName>
</protein>
<dbReference type="STRING" id="87541.AWM71_03485"/>
<accession>A0A0X8F9G9</accession>
<dbReference type="AlphaFoldDB" id="A0A0X8F9G9"/>
<dbReference type="Pfam" id="PF08279">
    <property type="entry name" value="HTH_11"/>
    <property type="match status" value="1"/>
</dbReference>
<proteinExistence type="predicted"/>
<keyword evidence="1 2" id="KW-0129">CBS domain</keyword>
<dbReference type="KEGG" id="acg:AWM71_03485"/>
<dbReference type="RefSeq" id="WP_060776673.1">
    <property type="nucleotide sequence ID" value="NZ_CP014159.1"/>
</dbReference>
<organism evidence="4 5">
    <name type="scientific">Aerococcus christensenii</name>
    <dbReference type="NCBI Taxonomy" id="87541"/>
    <lineage>
        <taxon>Bacteria</taxon>
        <taxon>Bacillati</taxon>
        <taxon>Bacillota</taxon>
        <taxon>Bacilli</taxon>
        <taxon>Lactobacillales</taxon>
        <taxon>Aerococcaceae</taxon>
        <taxon>Aerococcus</taxon>
    </lineage>
</organism>
<dbReference type="PIRSF" id="PIRSF026546">
    <property type="entry name" value="UCP026546_CBS_YqzB"/>
    <property type="match status" value="1"/>
</dbReference>
<dbReference type="SUPFAM" id="SSF54631">
    <property type="entry name" value="CBS-domain pair"/>
    <property type="match status" value="1"/>
</dbReference>
<dbReference type="Proteomes" id="UP000070422">
    <property type="component" value="Unassembled WGS sequence"/>
</dbReference>
<dbReference type="CDD" id="cd04617">
    <property type="entry name" value="CBS_pair_CcpN"/>
    <property type="match status" value="1"/>
</dbReference>
<dbReference type="Pfam" id="PF00571">
    <property type="entry name" value="CBS"/>
    <property type="match status" value="2"/>
</dbReference>
<dbReference type="InterPro" id="IPR036388">
    <property type="entry name" value="WH-like_DNA-bd_sf"/>
</dbReference>
<comment type="caution">
    <text evidence="4">The sequence shown here is derived from an EMBL/GenBank/DDBJ whole genome shotgun (WGS) entry which is preliminary data.</text>
</comment>
<evidence type="ECO:0000313" key="4">
    <source>
        <dbReference type="EMBL" id="KXB36588.1"/>
    </source>
</evidence>
<evidence type="ECO:0000259" key="3">
    <source>
        <dbReference type="PROSITE" id="PS51371"/>
    </source>
</evidence>
<dbReference type="SMART" id="SM00116">
    <property type="entry name" value="CBS"/>
    <property type="match status" value="2"/>
</dbReference>
<dbReference type="InterPro" id="IPR000644">
    <property type="entry name" value="CBS_dom"/>
</dbReference>
<feature type="domain" description="CBS" evidence="3">
    <location>
        <begin position="75"/>
        <end position="140"/>
    </location>
</feature>
<dbReference type="OrthoDB" id="9793615at2"/>
<evidence type="ECO:0000256" key="1">
    <source>
        <dbReference type="ARBA" id="ARBA00023122"/>
    </source>
</evidence>